<accession>A0AAD4N3E5</accession>
<dbReference type="Gene3D" id="3.40.50.1820">
    <property type="entry name" value="alpha/beta hydrolase"/>
    <property type="match status" value="1"/>
</dbReference>
<name>A0AAD4N3E5_9BILA</name>
<dbReference type="EMBL" id="JAKKPZ010000010">
    <property type="protein sequence ID" value="KAI1716409.1"/>
    <property type="molecule type" value="Genomic_DNA"/>
</dbReference>
<keyword evidence="6" id="KW-1185">Reference proteome</keyword>
<keyword evidence="3" id="KW-0472">Membrane</keyword>
<dbReference type="InterPro" id="IPR002018">
    <property type="entry name" value="CarbesteraseB"/>
</dbReference>
<proteinExistence type="inferred from homology"/>
<dbReference type="PROSITE" id="PS51257">
    <property type="entry name" value="PROKAR_LIPOPROTEIN"/>
    <property type="match status" value="1"/>
</dbReference>
<feature type="compositionally biased region" description="Polar residues" evidence="2">
    <location>
        <begin position="906"/>
        <end position="922"/>
    </location>
</feature>
<protein>
    <submittedName>
        <fullName evidence="5">Carboxylesterase family domain-containing protein</fullName>
    </submittedName>
</protein>
<keyword evidence="3" id="KW-0812">Transmembrane</keyword>
<evidence type="ECO:0000313" key="6">
    <source>
        <dbReference type="Proteomes" id="UP001201812"/>
    </source>
</evidence>
<comment type="similarity">
    <text evidence="1">Belongs to the type-B carboxylesterase/lipase family.</text>
</comment>
<comment type="caution">
    <text evidence="5">The sequence shown here is derived from an EMBL/GenBank/DDBJ whole genome shotgun (WGS) entry which is preliminary data.</text>
</comment>
<evidence type="ECO:0000256" key="1">
    <source>
        <dbReference type="ARBA" id="ARBA00005964"/>
    </source>
</evidence>
<feature type="transmembrane region" description="Helical" evidence="3">
    <location>
        <begin position="719"/>
        <end position="742"/>
    </location>
</feature>
<feature type="region of interest" description="Disordered" evidence="2">
    <location>
        <begin position="906"/>
        <end position="929"/>
    </location>
</feature>
<organism evidence="5 6">
    <name type="scientific">Ditylenchus destructor</name>
    <dbReference type="NCBI Taxonomy" id="166010"/>
    <lineage>
        <taxon>Eukaryota</taxon>
        <taxon>Metazoa</taxon>
        <taxon>Ecdysozoa</taxon>
        <taxon>Nematoda</taxon>
        <taxon>Chromadorea</taxon>
        <taxon>Rhabditida</taxon>
        <taxon>Tylenchina</taxon>
        <taxon>Tylenchomorpha</taxon>
        <taxon>Sphaerularioidea</taxon>
        <taxon>Anguinidae</taxon>
        <taxon>Anguininae</taxon>
        <taxon>Ditylenchus</taxon>
    </lineage>
</organism>
<evidence type="ECO:0000259" key="4">
    <source>
        <dbReference type="Pfam" id="PF00135"/>
    </source>
</evidence>
<dbReference type="InterPro" id="IPR029058">
    <property type="entry name" value="AB_hydrolase_fold"/>
</dbReference>
<sequence length="929" mass="102334">MTTRSKFLAQSGYARITSRQRFSVLTSVLILLGCLTSQILASVSSPGKNQPHGRKSVTTPFGAIRGETIATPAADGDDLPAVTQYLGIPYGVQPSAQYRFNMAISAAKWTHQPKDAFKLPAVCIQQFPQLSETEALKSTSSQRFDHIHKILPHLKPQSEDCLFMNLHVPERIDRRENGPDAPKLSVLVIVHGGDFQWGGANAFNGSILAGYGQIMVVVLNYRLGIYGFLGRCESSSCTGNAGLSDLVAALNLLNNILPSFDADPSSVTLLGWGSGASLVSLLMASPITQPKNRLFRRAILLDGSALCPWGMITNPQQYFMQLADELGCGDGEKQKMEQSSDRVAINVHKQISQIVRCMQDHSQQNLTAAASKLHMPSFLSLFGPIVDGQIVPNHPKVSFSPKFGALFRDIDLMLGTVSYPAHHLLSNADIENGIEPERRDKILRTLTRNLFDFHRTEILAAILNEYTDWENGNKNHPKTIRNNILAALGDVLFTAPLVETARMHSTDEVPKSSNTFLFAFAHETRAWAREYPHGIRGSLSDDHIYSGFSNDDKAISRVLMKYISNFVKFGDPKPLTISTETAIEERFHGTPWPQFSPETRDAYLEITDRPRVKNYYRNPYVGFWNSFIPQLNRGKREDGVPEEHHFLPDHFNKHSFFGVVRPYSSFRNDPFPPPPLPPTPFPRDVIIKKPSTSTPALSTPSTKDKADADTKTAAVAENYSLVITVAVGVGLLVLNLCVYMIMFKRCCERKRKSKKHMKYSYTTGHPSNADITYVSNSPLGQQLPPPPPPLLSSNLNTDASLKFGDDSPPSNNYTFNGGINTLRSSSLTHHHATDRHQTPSASAFLSKNNDDTMNSGANSYLHEQEPLLAGTNSKIAGLGGRTGISPTCPRHGRTAQLLMAANRADSTGSSQPTIAYATQPQSAVEEVQV</sequence>
<feature type="domain" description="Carboxylesterase type B" evidence="4">
    <location>
        <begin position="55"/>
        <end position="624"/>
    </location>
</feature>
<keyword evidence="3" id="KW-1133">Transmembrane helix</keyword>
<dbReference type="AlphaFoldDB" id="A0AAD4N3E5"/>
<dbReference type="Pfam" id="PF00135">
    <property type="entry name" value="COesterase"/>
    <property type="match status" value="1"/>
</dbReference>
<dbReference type="PANTHER" id="PTHR43903">
    <property type="entry name" value="NEUROLIGIN"/>
    <property type="match status" value="1"/>
</dbReference>
<dbReference type="SUPFAM" id="SSF53474">
    <property type="entry name" value="alpha/beta-Hydrolases"/>
    <property type="match status" value="1"/>
</dbReference>
<reference evidence="5" key="1">
    <citation type="submission" date="2022-01" db="EMBL/GenBank/DDBJ databases">
        <title>Genome Sequence Resource for Two Populations of Ditylenchus destructor, the Migratory Endoparasitic Phytonematode.</title>
        <authorList>
            <person name="Zhang H."/>
            <person name="Lin R."/>
            <person name="Xie B."/>
        </authorList>
    </citation>
    <scope>NUCLEOTIDE SEQUENCE</scope>
    <source>
        <strain evidence="5">BazhouSP</strain>
    </source>
</reference>
<gene>
    <name evidence="5" type="ORF">DdX_07459</name>
</gene>
<dbReference type="InterPro" id="IPR051093">
    <property type="entry name" value="Neuroligin/BSAL"/>
</dbReference>
<evidence type="ECO:0000256" key="2">
    <source>
        <dbReference type="SAM" id="MobiDB-lite"/>
    </source>
</evidence>
<evidence type="ECO:0000313" key="5">
    <source>
        <dbReference type="EMBL" id="KAI1716409.1"/>
    </source>
</evidence>
<dbReference type="Proteomes" id="UP001201812">
    <property type="component" value="Unassembled WGS sequence"/>
</dbReference>
<evidence type="ECO:0000256" key="3">
    <source>
        <dbReference type="SAM" id="Phobius"/>
    </source>
</evidence>